<keyword evidence="8" id="KW-0326">Glycosidase</keyword>
<evidence type="ECO:0000256" key="7">
    <source>
        <dbReference type="ARBA" id="ARBA00022837"/>
    </source>
</evidence>
<dbReference type="InterPro" id="IPR006102">
    <property type="entry name" value="Ig-like_GH2"/>
</dbReference>
<dbReference type="Proteomes" id="UP000316775">
    <property type="component" value="Unassembled WGS sequence"/>
</dbReference>
<dbReference type="SUPFAM" id="SSF74650">
    <property type="entry name" value="Galactose mutarotase-like"/>
    <property type="match status" value="1"/>
</dbReference>
<dbReference type="InterPro" id="IPR017853">
    <property type="entry name" value="GH"/>
</dbReference>
<dbReference type="GO" id="GO:0009341">
    <property type="term" value="C:beta-galactosidase complex"/>
    <property type="evidence" value="ECO:0007669"/>
    <property type="project" value="TreeGrafter"/>
</dbReference>
<evidence type="ECO:0000259" key="10">
    <source>
        <dbReference type="Pfam" id="PF00703"/>
    </source>
</evidence>
<dbReference type="PRINTS" id="PR00132">
    <property type="entry name" value="GLHYDRLASE2"/>
</dbReference>
<evidence type="ECO:0000256" key="1">
    <source>
        <dbReference type="ARBA" id="ARBA00001412"/>
    </source>
</evidence>
<dbReference type="Gene3D" id="2.60.40.10">
    <property type="entry name" value="Immunoglobulins"/>
    <property type="match status" value="1"/>
</dbReference>
<dbReference type="Pfam" id="PF00703">
    <property type="entry name" value="Glyco_hydro_2"/>
    <property type="match status" value="1"/>
</dbReference>
<keyword evidence="7" id="KW-0106">Calcium</keyword>
<comment type="caution">
    <text evidence="13">The sequence shown here is derived from an EMBL/GenBank/DDBJ whole genome shotgun (WGS) entry which is preliminary data.</text>
</comment>
<dbReference type="InterPro" id="IPR011013">
    <property type="entry name" value="Gal_mutarotase_sf_dom"/>
</dbReference>
<dbReference type="Pfam" id="PF02837">
    <property type="entry name" value="Glyco_hydro_2_N"/>
    <property type="match status" value="1"/>
</dbReference>
<dbReference type="GO" id="GO:0005990">
    <property type="term" value="P:lactose catabolic process"/>
    <property type="evidence" value="ECO:0007669"/>
    <property type="project" value="TreeGrafter"/>
</dbReference>
<evidence type="ECO:0000313" key="13">
    <source>
        <dbReference type="EMBL" id="GEC73011.1"/>
    </source>
</evidence>
<dbReference type="AlphaFoldDB" id="A0A4Y4AXN6"/>
<feature type="domain" description="Glycoside hydrolase family 2 immunoglobulin-like beta-sandwich" evidence="10">
    <location>
        <begin position="188"/>
        <end position="286"/>
    </location>
</feature>
<dbReference type="PANTHER" id="PTHR46323:SF2">
    <property type="entry name" value="BETA-GALACTOSIDASE"/>
    <property type="match status" value="1"/>
</dbReference>
<dbReference type="SUPFAM" id="SSF49303">
    <property type="entry name" value="beta-Galactosidase/glucuronidase domain"/>
    <property type="match status" value="1"/>
</dbReference>
<evidence type="ECO:0000259" key="12">
    <source>
        <dbReference type="Pfam" id="PF02837"/>
    </source>
</evidence>
<evidence type="ECO:0000256" key="4">
    <source>
        <dbReference type="ARBA" id="ARBA00011245"/>
    </source>
</evidence>
<keyword evidence="14" id="KW-1185">Reference proteome</keyword>
<comment type="cofactor">
    <cofactor evidence="2">
        <name>Ca(2+)</name>
        <dbReference type="ChEBI" id="CHEBI:29108"/>
    </cofactor>
</comment>
<comment type="subunit">
    <text evidence="4">Monomer.</text>
</comment>
<dbReference type="EMBL" id="BJNP01000031">
    <property type="protein sequence ID" value="GEC73011.1"/>
    <property type="molecule type" value="Genomic_DNA"/>
</dbReference>
<dbReference type="InterPro" id="IPR008979">
    <property type="entry name" value="Galactose-bd-like_sf"/>
</dbReference>
<keyword evidence="6" id="KW-0378">Hydrolase</keyword>
<evidence type="ECO:0000256" key="8">
    <source>
        <dbReference type="ARBA" id="ARBA00023295"/>
    </source>
</evidence>
<dbReference type="GO" id="GO:0030246">
    <property type="term" value="F:carbohydrate binding"/>
    <property type="evidence" value="ECO:0007669"/>
    <property type="project" value="InterPro"/>
</dbReference>
<dbReference type="SUPFAM" id="SSF49785">
    <property type="entry name" value="Galactose-binding domain-like"/>
    <property type="match status" value="1"/>
</dbReference>
<protein>
    <recommendedName>
        <fullName evidence="5">beta-galactosidase</fullName>
        <ecNumber evidence="5">3.2.1.23</ecNumber>
    </recommendedName>
</protein>
<evidence type="ECO:0000256" key="6">
    <source>
        <dbReference type="ARBA" id="ARBA00022801"/>
    </source>
</evidence>
<dbReference type="InterPro" id="IPR006104">
    <property type="entry name" value="Glyco_hydro_2_N"/>
</dbReference>
<feature type="domain" description="Glycosyl hydrolases family 2 sugar binding" evidence="12">
    <location>
        <begin position="51"/>
        <end position="184"/>
    </location>
</feature>
<dbReference type="Pfam" id="PF02836">
    <property type="entry name" value="Glyco_hydro_2_C"/>
    <property type="match status" value="1"/>
</dbReference>
<accession>A0A4Y4AXN6</accession>
<evidence type="ECO:0000256" key="5">
    <source>
        <dbReference type="ARBA" id="ARBA00012756"/>
    </source>
</evidence>
<gene>
    <name evidence="13" type="ORF">FFL01_25500</name>
</gene>
<organism evidence="13 14">
    <name type="scientific">Flavobacterium flevense</name>
    <dbReference type="NCBI Taxonomy" id="983"/>
    <lineage>
        <taxon>Bacteria</taxon>
        <taxon>Pseudomonadati</taxon>
        <taxon>Bacteroidota</taxon>
        <taxon>Flavobacteriia</taxon>
        <taxon>Flavobacteriales</taxon>
        <taxon>Flavobacteriaceae</taxon>
        <taxon>Flavobacterium</taxon>
    </lineage>
</organism>
<evidence type="ECO:0000256" key="2">
    <source>
        <dbReference type="ARBA" id="ARBA00001913"/>
    </source>
</evidence>
<dbReference type="SUPFAM" id="SSF51445">
    <property type="entry name" value="(Trans)glycosidases"/>
    <property type="match status" value="1"/>
</dbReference>
<proteinExistence type="inferred from homology"/>
<dbReference type="InterPro" id="IPR050347">
    <property type="entry name" value="Bact_Beta-galactosidase"/>
</dbReference>
<evidence type="ECO:0000256" key="3">
    <source>
        <dbReference type="ARBA" id="ARBA00007401"/>
    </source>
</evidence>
<dbReference type="OrthoDB" id="9801077at2"/>
<comment type="catalytic activity">
    <reaction evidence="1">
        <text>Hydrolysis of terminal non-reducing beta-D-galactose residues in beta-D-galactosides.</text>
        <dbReference type="EC" id="3.2.1.23"/>
    </reaction>
</comment>
<dbReference type="InterPro" id="IPR013783">
    <property type="entry name" value="Ig-like_fold"/>
</dbReference>
<keyword evidence="9" id="KW-0732">Signal</keyword>
<dbReference type="InterPro" id="IPR014718">
    <property type="entry name" value="GH-type_carb-bd"/>
</dbReference>
<dbReference type="GO" id="GO:0004565">
    <property type="term" value="F:beta-galactosidase activity"/>
    <property type="evidence" value="ECO:0007669"/>
    <property type="project" value="UniProtKB-EC"/>
</dbReference>
<feature type="domain" description="Glycoside hydrolase family 2 catalytic" evidence="11">
    <location>
        <begin position="288"/>
        <end position="413"/>
    </location>
</feature>
<dbReference type="RefSeq" id="WP_073247376.1">
    <property type="nucleotide sequence ID" value="NZ_BJNP01000031.1"/>
</dbReference>
<dbReference type="Gene3D" id="3.20.20.80">
    <property type="entry name" value="Glycosidases"/>
    <property type="match status" value="1"/>
</dbReference>
<dbReference type="InterPro" id="IPR036156">
    <property type="entry name" value="Beta-gal/glucu_dom_sf"/>
</dbReference>
<dbReference type="STRING" id="983.SAMN05443543_11726"/>
<dbReference type="EC" id="3.2.1.23" evidence="5"/>
<dbReference type="Gene3D" id="2.60.120.260">
    <property type="entry name" value="Galactose-binding domain-like"/>
    <property type="match status" value="1"/>
</dbReference>
<feature type="chain" id="PRO_5022908398" description="beta-galactosidase" evidence="9">
    <location>
        <begin position="20"/>
        <end position="923"/>
    </location>
</feature>
<dbReference type="PANTHER" id="PTHR46323">
    <property type="entry name" value="BETA-GALACTOSIDASE"/>
    <property type="match status" value="1"/>
</dbReference>
<dbReference type="Gene3D" id="2.70.98.10">
    <property type="match status" value="1"/>
</dbReference>
<evidence type="ECO:0000259" key="11">
    <source>
        <dbReference type="Pfam" id="PF02836"/>
    </source>
</evidence>
<comment type="similarity">
    <text evidence="3">Belongs to the glycosyl hydrolase 2 family.</text>
</comment>
<evidence type="ECO:0000313" key="14">
    <source>
        <dbReference type="Proteomes" id="UP000316775"/>
    </source>
</evidence>
<evidence type="ECO:0000256" key="9">
    <source>
        <dbReference type="SAM" id="SignalP"/>
    </source>
</evidence>
<sequence>MKKVFLLFLIIFLPAQSQAQQSLIQYLSGTGADNTTTWEFYCTAGANSKTWKTIQVPSCWEQQGYGSYNYGHDKFEDRINEEGLYRFSFEGNENWKNKQIDLVFEGVMTDCEVKLNGKVIGTHQGAFYEFSFDVTNALKLGQSNLLEVRVKKHSDNESVNQAERNADYWIFGGIFRPVYLRVNPKEYIDRVAIDARANGDFKADVFLKGVKNASSVEVSIVDFKNNIQKVFEQKNIKNGDSIRVNGVFSNPKVWSPEHPHRYIALFKLLNSEKKVLHQYSQKIGFRTVEVREADGIYVNGMKTKFKGVNSHTFHPDFGRTSSEKLSLQTVNIIKDMNMNAIRFSHYPHDKHLLNVCDSLGLYVLNELGGWQAPSYDTKIGKKLLREMIKRDVNNPSIILWDNANEGGWNTAYDQDFANVDIQKREVLHPWGAFEKTVTSHYIDYDYLAFDHFAARQIFFPTEFLHGLYDGGHGAGLDDYWQKMWNHPLSAGGFLWVLADESIKRTDTGLLDSDGNHAPDGIVGPYLEKEGSFYTIKKIWSPIQLEEKYITPQFEGKLNIENRFQFTSLGECKLEYRWVNYSENGKKIIVSKGTPLISDLKPMEKGVLQVPLVEGWKNTHALELIATDPFGRNIYNWTYAVTTPKKEATVLNRFSIDEKINFSESDSEYIFITSNGVKIAIGKKDGLLKSVSRKDGIIPFTNGPVIIENTIVVAGVKHETEGLSHSIRVSFEKDRQAFKWTIEPSGLLKLDLEYEPKGKTYTAGIDFDLPESEMVKVKMMANGPYRVWKNRLKGAEFGVWEKTFNNTITGHSGFEYPEFKGYYSNLYWAEFSLSEGKTFKVYSQSDDLFLKLYNPQEAPDPAKSTVSHSAGAISFMNGIPAIGTKFKKADALGPQSLPYTFASKRVLGGKLSIKLIFDFTINKK</sequence>
<feature type="signal peptide" evidence="9">
    <location>
        <begin position="1"/>
        <end position="19"/>
    </location>
</feature>
<reference evidence="13 14" key="1">
    <citation type="submission" date="2019-06" db="EMBL/GenBank/DDBJ databases">
        <title>Whole genome shotgun sequence of Flavobacterium flevense NBRC 14960.</title>
        <authorList>
            <person name="Hosoyama A."/>
            <person name="Uohara A."/>
            <person name="Ohji S."/>
            <person name="Ichikawa N."/>
        </authorList>
    </citation>
    <scope>NUCLEOTIDE SEQUENCE [LARGE SCALE GENOMIC DNA]</scope>
    <source>
        <strain evidence="13 14">NBRC 14960</strain>
    </source>
</reference>
<dbReference type="InterPro" id="IPR006103">
    <property type="entry name" value="Glyco_hydro_2_cat"/>
</dbReference>
<name>A0A4Y4AXN6_9FLAO</name>
<dbReference type="InterPro" id="IPR006101">
    <property type="entry name" value="Glyco_hydro_2"/>
</dbReference>